<feature type="region of interest" description="Disordered" evidence="1">
    <location>
        <begin position="218"/>
        <end position="276"/>
    </location>
</feature>
<dbReference type="Proteomes" id="UP000196842">
    <property type="component" value="Chromosome I"/>
</dbReference>
<dbReference type="InterPro" id="IPR037026">
    <property type="entry name" value="Vgr_OB-fold_dom_sf"/>
</dbReference>
<dbReference type="SUPFAM" id="SSF69279">
    <property type="entry name" value="Phage tail proteins"/>
    <property type="match status" value="2"/>
</dbReference>
<accession>A0A1Y6JJA2</accession>
<dbReference type="Pfam" id="PF05954">
    <property type="entry name" value="Phage_GPD"/>
    <property type="match status" value="1"/>
</dbReference>
<dbReference type="EMBL" id="LT855380">
    <property type="protein sequence ID" value="SMS10027.1"/>
    <property type="molecule type" value="Genomic_DNA"/>
</dbReference>
<dbReference type="NCBIfam" id="TIGR01646">
    <property type="entry name" value="vgr_GE"/>
    <property type="match status" value="1"/>
</dbReference>
<feature type="compositionally biased region" description="Polar residues" evidence="1">
    <location>
        <begin position="255"/>
        <end position="267"/>
    </location>
</feature>
<dbReference type="AlphaFoldDB" id="A0A1Y6JJA2"/>
<dbReference type="Gene3D" id="3.55.50.10">
    <property type="entry name" value="Baseplate protein-like domains"/>
    <property type="match status" value="1"/>
</dbReference>
<evidence type="ECO:0000313" key="3">
    <source>
        <dbReference type="Proteomes" id="UP000196842"/>
    </source>
</evidence>
<feature type="compositionally biased region" description="Basic and acidic residues" evidence="1">
    <location>
        <begin position="239"/>
        <end position="252"/>
    </location>
</feature>
<dbReference type="Gene3D" id="4.10.220.110">
    <property type="match status" value="1"/>
</dbReference>
<dbReference type="InterPro" id="IPR017847">
    <property type="entry name" value="T6SS_RhsGE_Vgr_subset"/>
</dbReference>
<dbReference type="Gene3D" id="2.30.110.50">
    <property type="match status" value="1"/>
</dbReference>
<feature type="compositionally biased region" description="Polar residues" evidence="1">
    <location>
        <begin position="218"/>
        <end position="238"/>
    </location>
</feature>
<name>A0A1Y6JJA2_PSEVI</name>
<dbReference type="NCBIfam" id="TIGR03361">
    <property type="entry name" value="VI_Rhs_Vgr"/>
    <property type="match status" value="1"/>
</dbReference>
<sequence>MCKDPQMPMTLAIADCQMDLHVISFTGLDALNDVYRFNIDLVGTQASLDTASLIGRSAFLSFGLAGQGVHGLIHHALEVYVGSRLTHYRLVLMPALQNLAGQPRRCAYHDMSAPQLIAHLLERDGLPTAAYRFDQMTGLYPRRPLCIQYDETDLHLLQRLCEEEGIHFRFEQAPDSHTLVFSDDPASFTEHRLPTRFRRDPHDRSTALVHLAERRSIHSGQQDPFWQATHSTPSSGSKARTEREAQALREPLEASSGQRPTDQATAHRQQRSVRHLERLRCERRDFQGVSDQPGLRSGEIMHVLDHPEPLLNDQWLLIEVRHAGRQLQILEGVDPNDIAAIISALPETENDPLPDESVSAAGYTNRFKVLPWAMPFRPALRHPKPRINQLQEATLMPQELIVDAQNSLPGHRPIRFDWQKASGLENEPEQWPLAQVMCAAANPVARLQAGTRVIVAHLNSDPDRPVICGVPRALPANRPRIRLEGIDVKSPVYVHLRSGQHLHIESDKVINVKGAQTELHLTPEMISVRGNTTLDTFAPDAPPRKTLTISDLRLTKLPGLRGAPLGARIWYIVRMRKPGLHHLARLAPRHFLFEGTTDDLGYLGLSEADRQQLIREYHKTPQELWLIHPGECMALHTYFQQNWTQQQRDALNISSP</sequence>
<evidence type="ECO:0000313" key="2">
    <source>
        <dbReference type="EMBL" id="SMS10027.1"/>
    </source>
</evidence>
<proteinExistence type="predicted"/>
<organism evidence="2 3">
    <name type="scientific">Pseudomonas viridiflava</name>
    <name type="common">Phytomonas viridiflava</name>
    <dbReference type="NCBI Taxonomy" id="33069"/>
    <lineage>
        <taxon>Bacteria</taxon>
        <taxon>Pseudomonadati</taxon>
        <taxon>Pseudomonadota</taxon>
        <taxon>Gammaproteobacteria</taxon>
        <taxon>Pseudomonadales</taxon>
        <taxon>Pseudomonadaceae</taxon>
        <taxon>Pseudomonas</taxon>
    </lineage>
</organism>
<protein>
    <submittedName>
        <fullName evidence="2">Rhs element Vgr protein</fullName>
    </submittedName>
</protein>
<dbReference type="KEGG" id="pvd:CFBP1590__2440"/>
<evidence type="ECO:0000256" key="1">
    <source>
        <dbReference type="SAM" id="MobiDB-lite"/>
    </source>
</evidence>
<gene>
    <name evidence="2" type="ORF">CFBP1590__2440</name>
</gene>
<reference evidence="2 3" key="1">
    <citation type="submission" date="2017-05" db="EMBL/GenBank/DDBJ databases">
        <authorList>
            <person name="Song R."/>
            <person name="Chenine A.L."/>
            <person name="Ruprecht R.M."/>
        </authorList>
    </citation>
    <scope>NUCLEOTIDE SEQUENCE [LARGE SCALE GENOMIC DNA]</scope>
    <source>
        <strain evidence="2 3">CFBP 1590</strain>
    </source>
</reference>
<dbReference type="InterPro" id="IPR006533">
    <property type="entry name" value="T6SS_Vgr_RhsGE"/>
</dbReference>
<dbReference type="Gene3D" id="2.40.50.230">
    <property type="entry name" value="Gp5 N-terminal domain"/>
    <property type="match status" value="1"/>
</dbReference>